<proteinExistence type="predicted"/>
<dbReference type="InterPro" id="IPR050313">
    <property type="entry name" value="Carb_Metab_HTH_regulators"/>
</dbReference>
<keyword evidence="2" id="KW-0805">Transcription regulation</keyword>
<evidence type="ECO:0000256" key="1">
    <source>
        <dbReference type="ARBA" id="ARBA00022491"/>
    </source>
</evidence>
<sequence length="258" mass="28868">MTDKNKSLNARHKAILKWLESDGLVRVEHMVRRYQVTEQTIRRDLTWLAQQRLITRLHGAAKPLNSTENIAYSDRQILHHRAKQKIAAAIAALIPDNASLFINIGTTTETIAHALMNHRGLQIITNNLHVAALMSQKTDFRVIVTSGEVRATDGGIMGEATLDFIQQFKLDYGLIGISAIDNEGTLLDFDYREVKVAQAIIEHSRQVFLAADHSKFGRKAMVRLGNLAQADRLFTDQAPPTDILGLMNDSDVALHICR</sequence>
<evidence type="ECO:0000313" key="6">
    <source>
        <dbReference type="EMBL" id="ATX76226.1"/>
    </source>
</evidence>
<evidence type="ECO:0000313" key="7">
    <source>
        <dbReference type="Proteomes" id="UP000229757"/>
    </source>
</evidence>
<keyword evidence="7" id="KW-1185">Reference proteome</keyword>
<dbReference type="KEGG" id="rfo:REIFOR_01073"/>
<evidence type="ECO:0000256" key="3">
    <source>
        <dbReference type="ARBA" id="ARBA00023125"/>
    </source>
</evidence>
<keyword evidence="4" id="KW-0804">Transcription</keyword>
<evidence type="ECO:0000256" key="2">
    <source>
        <dbReference type="ARBA" id="ARBA00023015"/>
    </source>
</evidence>
<dbReference type="Gene3D" id="3.30.750.70">
    <property type="entry name" value="4-hydroxybutyrate coenzyme like domains"/>
    <property type="match status" value="1"/>
</dbReference>
<dbReference type="Pfam" id="PF08220">
    <property type="entry name" value="HTH_DeoR"/>
    <property type="match status" value="1"/>
</dbReference>
<dbReference type="AlphaFoldDB" id="A0A2K8KTJ9"/>
<dbReference type="EMBL" id="CP011797">
    <property type="protein sequence ID" value="ATX76226.1"/>
    <property type="molecule type" value="Genomic_DNA"/>
</dbReference>
<dbReference type="PRINTS" id="PR00037">
    <property type="entry name" value="HTHLACR"/>
</dbReference>
<dbReference type="PANTHER" id="PTHR30363">
    <property type="entry name" value="HTH-TYPE TRANSCRIPTIONAL REGULATOR SRLR-RELATED"/>
    <property type="match status" value="1"/>
</dbReference>
<dbReference type="SMART" id="SM00420">
    <property type="entry name" value="HTH_DEOR"/>
    <property type="match status" value="1"/>
</dbReference>
<dbReference type="PROSITE" id="PS00894">
    <property type="entry name" value="HTH_DEOR_1"/>
    <property type="match status" value="1"/>
</dbReference>
<dbReference type="GO" id="GO:0003700">
    <property type="term" value="F:DNA-binding transcription factor activity"/>
    <property type="evidence" value="ECO:0007669"/>
    <property type="project" value="InterPro"/>
</dbReference>
<feature type="domain" description="HTH deoR-type" evidence="5">
    <location>
        <begin position="8"/>
        <end position="63"/>
    </location>
</feature>
<dbReference type="SUPFAM" id="SSF46785">
    <property type="entry name" value="Winged helix' DNA-binding domain"/>
    <property type="match status" value="1"/>
</dbReference>
<dbReference type="InterPro" id="IPR036390">
    <property type="entry name" value="WH_DNA-bd_sf"/>
</dbReference>
<keyword evidence="1" id="KW-0678">Repressor</keyword>
<protein>
    <submittedName>
        <fullName evidence="6">Glycerol-3-phosphate regulon repressor, DeoR family</fullName>
    </submittedName>
</protein>
<dbReference type="SUPFAM" id="SSF100950">
    <property type="entry name" value="NagB/RpiA/CoA transferase-like"/>
    <property type="match status" value="1"/>
</dbReference>
<dbReference type="PANTHER" id="PTHR30363:SF4">
    <property type="entry name" value="GLYCEROL-3-PHOSPHATE REGULON REPRESSOR"/>
    <property type="match status" value="1"/>
</dbReference>
<evidence type="ECO:0000256" key="4">
    <source>
        <dbReference type="ARBA" id="ARBA00023163"/>
    </source>
</evidence>
<dbReference type="InterPro" id="IPR014036">
    <property type="entry name" value="DeoR-like_C"/>
</dbReference>
<dbReference type="PROSITE" id="PS51000">
    <property type="entry name" value="HTH_DEOR_2"/>
    <property type="match status" value="1"/>
</dbReference>
<organism evidence="6 7">
    <name type="scientific">Reinekea forsetii</name>
    <dbReference type="NCBI Taxonomy" id="1336806"/>
    <lineage>
        <taxon>Bacteria</taxon>
        <taxon>Pseudomonadati</taxon>
        <taxon>Pseudomonadota</taxon>
        <taxon>Gammaproteobacteria</taxon>
        <taxon>Oceanospirillales</taxon>
        <taxon>Saccharospirillaceae</taxon>
        <taxon>Reinekea</taxon>
    </lineage>
</organism>
<dbReference type="Proteomes" id="UP000229757">
    <property type="component" value="Chromosome"/>
</dbReference>
<dbReference type="Pfam" id="PF00455">
    <property type="entry name" value="DeoRC"/>
    <property type="match status" value="1"/>
</dbReference>
<dbReference type="InterPro" id="IPR018356">
    <property type="entry name" value="Tscrpt_reg_HTH_DeoR_CS"/>
</dbReference>
<dbReference type="InterPro" id="IPR037171">
    <property type="entry name" value="NagB/RpiA_transferase-like"/>
</dbReference>
<dbReference type="SMART" id="SM01134">
    <property type="entry name" value="DeoRC"/>
    <property type="match status" value="1"/>
</dbReference>
<keyword evidence="3" id="KW-0238">DNA-binding</keyword>
<accession>A0A2K8KTJ9</accession>
<gene>
    <name evidence="6" type="ORF">REIFOR_01073</name>
</gene>
<dbReference type="GO" id="GO:0003677">
    <property type="term" value="F:DNA binding"/>
    <property type="evidence" value="ECO:0007669"/>
    <property type="project" value="UniProtKB-KW"/>
</dbReference>
<name>A0A2K8KTJ9_9GAMM</name>
<reference evidence="6 7" key="1">
    <citation type="journal article" date="2017" name="Environ. Microbiol.">
        <title>Genomic and physiological analyses of 'Reinekea forsetii' reveal a versatile opportunistic lifestyle during spring algae blooms.</title>
        <authorList>
            <person name="Avci B."/>
            <person name="Hahnke R.L."/>
            <person name="Chafee M."/>
            <person name="Fischer T."/>
            <person name="Gruber-Vodicka H."/>
            <person name="Tegetmeyer H.E."/>
            <person name="Harder J."/>
            <person name="Fuchs B.M."/>
            <person name="Amann R.I."/>
            <person name="Teeling H."/>
        </authorList>
    </citation>
    <scope>NUCLEOTIDE SEQUENCE [LARGE SCALE GENOMIC DNA]</scope>
    <source>
        <strain evidence="6 7">Hel1_31_D35</strain>
    </source>
</reference>
<evidence type="ECO:0000259" key="5">
    <source>
        <dbReference type="PROSITE" id="PS51000"/>
    </source>
</evidence>
<dbReference type="RefSeq" id="WP_227003769.1">
    <property type="nucleotide sequence ID" value="NZ_CP011797.1"/>
</dbReference>
<dbReference type="InterPro" id="IPR001034">
    <property type="entry name" value="DeoR_HTH"/>
</dbReference>